<accession>A0A3L6NPM8</accession>
<dbReference type="Proteomes" id="UP000270866">
    <property type="component" value="Chromosome 7"/>
</dbReference>
<dbReference type="EMBL" id="MRCU01000004">
    <property type="protein sequence ID" value="RKK20049.1"/>
    <property type="molecule type" value="Genomic_DNA"/>
</dbReference>
<evidence type="ECO:0000256" key="1">
    <source>
        <dbReference type="SAM" id="MobiDB-lite"/>
    </source>
</evidence>
<feature type="region of interest" description="Disordered" evidence="1">
    <location>
        <begin position="1"/>
        <end position="20"/>
    </location>
</feature>
<protein>
    <submittedName>
        <fullName evidence="2">Uncharacterized protein</fullName>
    </submittedName>
</protein>
<organism evidence="2 3">
    <name type="scientific">Fusarium oxysporum f. sp. cepae</name>
    <dbReference type="NCBI Taxonomy" id="396571"/>
    <lineage>
        <taxon>Eukaryota</taxon>
        <taxon>Fungi</taxon>
        <taxon>Dikarya</taxon>
        <taxon>Ascomycota</taxon>
        <taxon>Pezizomycotina</taxon>
        <taxon>Sordariomycetes</taxon>
        <taxon>Hypocreomycetidae</taxon>
        <taxon>Hypocreales</taxon>
        <taxon>Nectriaceae</taxon>
        <taxon>Fusarium</taxon>
        <taxon>Fusarium oxysporum species complex</taxon>
    </lineage>
</organism>
<comment type="caution">
    <text evidence="2">The sequence shown here is derived from an EMBL/GenBank/DDBJ whole genome shotgun (WGS) entry which is preliminary data.</text>
</comment>
<reference evidence="2 3" key="1">
    <citation type="journal article" date="2018" name="Sci. Rep.">
        <title>Characterisation of pathogen-specific regions and novel effector candidates in Fusarium oxysporum f. sp. cepae.</title>
        <authorList>
            <person name="Armitage A.D."/>
            <person name="Taylor A."/>
            <person name="Sobczyk M.K."/>
            <person name="Baxter L."/>
            <person name="Greenfield B.P."/>
            <person name="Bates H.J."/>
            <person name="Wilson F."/>
            <person name="Jackson A.C."/>
            <person name="Ott S."/>
            <person name="Harrison R.J."/>
            <person name="Clarkson J.P."/>
        </authorList>
    </citation>
    <scope>NUCLEOTIDE SEQUENCE [LARGE SCALE GENOMIC DNA]</scope>
    <source>
        <strain evidence="2 3">FoC_Fus2</strain>
    </source>
</reference>
<gene>
    <name evidence="2" type="ORF">BFJ65_g6756</name>
</gene>
<proteinExistence type="predicted"/>
<evidence type="ECO:0000313" key="3">
    <source>
        <dbReference type="Proteomes" id="UP000270866"/>
    </source>
</evidence>
<name>A0A3L6NPM8_FUSOX</name>
<sequence>MGPVTGLTSRKQDEFKCPSPSVQDETFVVSAKALDELEA</sequence>
<dbReference type="AlphaFoldDB" id="A0A3L6NPM8"/>
<evidence type="ECO:0000313" key="2">
    <source>
        <dbReference type="EMBL" id="RKK20049.1"/>
    </source>
</evidence>